<dbReference type="AlphaFoldDB" id="A0A7R8W6X0"/>
<feature type="compositionally biased region" description="Acidic residues" evidence="1">
    <location>
        <begin position="140"/>
        <end position="155"/>
    </location>
</feature>
<evidence type="ECO:0000256" key="2">
    <source>
        <dbReference type="SAM" id="Phobius"/>
    </source>
</evidence>
<gene>
    <name evidence="3" type="ORF">CTOB1V02_LOCUS4015</name>
</gene>
<keyword evidence="2" id="KW-0812">Transmembrane</keyword>
<feature type="region of interest" description="Disordered" evidence="1">
    <location>
        <begin position="139"/>
        <end position="158"/>
    </location>
</feature>
<reference evidence="3" key="1">
    <citation type="submission" date="2020-11" db="EMBL/GenBank/DDBJ databases">
        <authorList>
            <person name="Tran Van P."/>
        </authorList>
    </citation>
    <scope>NUCLEOTIDE SEQUENCE</scope>
</reference>
<feature type="transmembrane region" description="Helical" evidence="2">
    <location>
        <begin position="46"/>
        <end position="64"/>
    </location>
</feature>
<sequence length="225" mass="23998">MFDGARISGHAPLSGVAFQTLTPRLQIQSEFLLDVTFQCSEINMRFYFLLALLILGVLAAEAGWKKGGKRRRIIREYTLGQESVEVVEEAEAAEAGEEVAEAAAVEAELSDLEVAEVVEEAEVAGEAAAEAGAEVAAAAEAEEEADGDAPGEDGEAAAVEAEAEVDGRIPGLNSCQLSFKLRVSSHLSPQLGIIKWPALTSPNSRHCLWQLPLRKGIENFCSSVM</sequence>
<evidence type="ECO:0000256" key="1">
    <source>
        <dbReference type="SAM" id="MobiDB-lite"/>
    </source>
</evidence>
<dbReference type="EMBL" id="OB660741">
    <property type="protein sequence ID" value="CAD7226090.1"/>
    <property type="molecule type" value="Genomic_DNA"/>
</dbReference>
<evidence type="ECO:0000313" key="3">
    <source>
        <dbReference type="EMBL" id="CAD7226090.1"/>
    </source>
</evidence>
<keyword evidence="2" id="KW-0472">Membrane</keyword>
<keyword evidence="2" id="KW-1133">Transmembrane helix</keyword>
<protein>
    <submittedName>
        <fullName evidence="3">Uncharacterized protein</fullName>
    </submittedName>
</protein>
<name>A0A7R8W6X0_9CRUS</name>
<accession>A0A7R8W6X0</accession>
<proteinExistence type="predicted"/>
<organism evidence="3">
    <name type="scientific">Cyprideis torosa</name>
    <dbReference type="NCBI Taxonomy" id="163714"/>
    <lineage>
        <taxon>Eukaryota</taxon>
        <taxon>Metazoa</taxon>
        <taxon>Ecdysozoa</taxon>
        <taxon>Arthropoda</taxon>
        <taxon>Crustacea</taxon>
        <taxon>Oligostraca</taxon>
        <taxon>Ostracoda</taxon>
        <taxon>Podocopa</taxon>
        <taxon>Podocopida</taxon>
        <taxon>Cytherocopina</taxon>
        <taxon>Cytheroidea</taxon>
        <taxon>Cytherideidae</taxon>
        <taxon>Cyprideis</taxon>
    </lineage>
</organism>